<accession>A0A9X3DEL9</accession>
<dbReference type="RefSeq" id="WP_010599032.1">
    <property type="nucleotide sequence ID" value="NZ_JAPJUH010000004.1"/>
</dbReference>
<name>A0A9X3DEL9_9SPHI</name>
<reference evidence="2" key="1">
    <citation type="submission" date="2022-11" db="EMBL/GenBank/DDBJ databases">
        <authorList>
            <person name="Graham C."/>
            <person name="Newman J.D."/>
        </authorList>
    </citation>
    <scope>NUCLEOTIDE SEQUENCE</scope>
    <source>
        <strain evidence="2">DSM 19486</strain>
    </source>
</reference>
<evidence type="ECO:0000256" key="1">
    <source>
        <dbReference type="SAM" id="Phobius"/>
    </source>
</evidence>
<keyword evidence="1" id="KW-0812">Transmembrane</keyword>
<comment type="caution">
    <text evidence="2">The sequence shown here is derived from an EMBL/GenBank/DDBJ whole genome shotgun (WGS) entry which is preliminary data.</text>
</comment>
<organism evidence="2 3">
    <name type="scientific">Pedobacter agri</name>
    <dbReference type="NCBI Taxonomy" id="454586"/>
    <lineage>
        <taxon>Bacteria</taxon>
        <taxon>Pseudomonadati</taxon>
        <taxon>Bacteroidota</taxon>
        <taxon>Sphingobacteriia</taxon>
        <taxon>Sphingobacteriales</taxon>
        <taxon>Sphingobacteriaceae</taxon>
        <taxon>Pedobacter</taxon>
    </lineage>
</organism>
<feature type="transmembrane region" description="Helical" evidence="1">
    <location>
        <begin position="63"/>
        <end position="84"/>
    </location>
</feature>
<gene>
    <name evidence="2" type="ORF">OQZ29_13465</name>
</gene>
<keyword evidence="3" id="KW-1185">Reference proteome</keyword>
<dbReference type="Proteomes" id="UP001142592">
    <property type="component" value="Unassembled WGS sequence"/>
</dbReference>
<feature type="transmembrane region" description="Helical" evidence="1">
    <location>
        <begin position="7"/>
        <end position="25"/>
    </location>
</feature>
<dbReference type="EMBL" id="JAPJUH010000004">
    <property type="protein sequence ID" value="MCX3265760.1"/>
    <property type="molecule type" value="Genomic_DNA"/>
</dbReference>
<keyword evidence="1" id="KW-1133">Transmembrane helix</keyword>
<evidence type="ECO:0000313" key="3">
    <source>
        <dbReference type="Proteomes" id="UP001142592"/>
    </source>
</evidence>
<dbReference type="AlphaFoldDB" id="A0A9X3DEL9"/>
<evidence type="ECO:0000313" key="2">
    <source>
        <dbReference type="EMBL" id="MCX3265760.1"/>
    </source>
</evidence>
<sequence length="101" mass="11317">MKNGIKILLGGVLLFGIITLATTSLDYDADGADQYGFPLNFYTKVTGYNEITLEGGTSIEFDTLNFICDLAVASLLSWLMLLTYRKLRRRKTLKSENQVRS</sequence>
<keyword evidence="1" id="KW-0472">Membrane</keyword>
<proteinExistence type="predicted"/>
<protein>
    <submittedName>
        <fullName evidence="2">Uncharacterized protein</fullName>
    </submittedName>
</protein>